<keyword evidence="4" id="KW-0812">Transmembrane</keyword>
<evidence type="ECO:0000256" key="2">
    <source>
        <dbReference type="ARBA" id="ARBA00004236"/>
    </source>
</evidence>
<evidence type="ECO:0000256" key="8">
    <source>
        <dbReference type="ARBA" id="ARBA00023136"/>
    </source>
</evidence>
<keyword evidence="3" id="KW-1003">Cell membrane</keyword>
<feature type="domain" description="Penicillin-binding protein transpeptidase" evidence="10">
    <location>
        <begin position="250"/>
        <end position="570"/>
    </location>
</feature>
<dbReference type="InterPro" id="IPR005311">
    <property type="entry name" value="PBP_dimer"/>
</dbReference>
<dbReference type="GO" id="GO:0009252">
    <property type="term" value="P:peptidoglycan biosynthetic process"/>
    <property type="evidence" value="ECO:0007669"/>
    <property type="project" value="UniProtKB-KW"/>
</dbReference>
<sequence>MTGRLYALMLFFLMAFGLLGLRAWQLQVLEHERYALRSQGNYLKTEGIPAPRGRILDRKGRVIAQDRLVVDLVYLGGEVAFKERLLPLLGLQALPEANGPVVLKTGVPEHLLPTLAELTAGQENLRLVERIERHYPNPISGPVLGYVLQANAEQVKRGYSPDEQVGQAGLEAALEPYLRGKRGVRAVEVNVRGERLRESILEEPLPGQDVVLTLDLDLQRAAERALEEALADINAGRRLHGLPLATRVKGAIVALDPRTGEVLAMASAPSFDPGLFAHRPVPQEAQALLQDKDLPLLNRAVQPYTPGSTFKLATSYALLEEGYVNPSTTYRCSPYIVFGGQVRRNWATRDMGPMTVKEAIAWSCNTWYYQAVAQDPLGVVDRLAQRARLLGLGEATGLEIAERTGLLPTRAWKRQALGEPWYPGETLSLAIGQGPVLATPAQIGRMLATLVNGGQKPDLHLVKRLGQKEVSPHLEGVPGRFWQTLQEGLRKTVREGTARHVLGSFPVPTGGKTGTAETPGKRAGLEHAWYMGYGPAEPGTPYPPLVVVAFFENGGEGSRVALPAVRKVMEAYWGLGKGDGATQ</sequence>
<keyword evidence="9" id="KW-0961">Cell wall biogenesis/degradation</keyword>
<dbReference type="PANTHER" id="PTHR30627">
    <property type="entry name" value="PEPTIDOGLYCAN D,D-TRANSPEPTIDASE"/>
    <property type="match status" value="1"/>
</dbReference>
<proteinExistence type="predicted"/>
<dbReference type="GO" id="GO:0071555">
    <property type="term" value="P:cell wall organization"/>
    <property type="evidence" value="ECO:0007669"/>
    <property type="project" value="UniProtKB-KW"/>
</dbReference>
<dbReference type="InterPro" id="IPR036138">
    <property type="entry name" value="PBP_dimer_sf"/>
</dbReference>
<evidence type="ECO:0000259" key="11">
    <source>
        <dbReference type="Pfam" id="PF03717"/>
    </source>
</evidence>
<evidence type="ECO:0000259" key="10">
    <source>
        <dbReference type="Pfam" id="PF00905"/>
    </source>
</evidence>
<evidence type="ECO:0000256" key="6">
    <source>
        <dbReference type="ARBA" id="ARBA00022984"/>
    </source>
</evidence>
<dbReference type="InterPro" id="IPR012338">
    <property type="entry name" value="Beta-lactam/transpept-like"/>
</dbReference>
<dbReference type="SUPFAM" id="SSF56601">
    <property type="entry name" value="beta-lactamase/transpeptidase-like"/>
    <property type="match status" value="1"/>
</dbReference>
<dbReference type="Pfam" id="PF00905">
    <property type="entry name" value="Transpeptidase"/>
    <property type="match status" value="1"/>
</dbReference>
<accession>A0A7C5REV9</accession>
<dbReference type="Pfam" id="PF03717">
    <property type="entry name" value="PBP_dimer"/>
    <property type="match status" value="1"/>
</dbReference>
<dbReference type="EMBL" id="DRXE01000227">
    <property type="protein sequence ID" value="HHM68280.1"/>
    <property type="molecule type" value="Genomic_DNA"/>
</dbReference>
<dbReference type="Gene3D" id="3.40.710.10">
    <property type="entry name" value="DD-peptidase/beta-lactamase superfamily"/>
    <property type="match status" value="1"/>
</dbReference>
<evidence type="ECO:0000256" key="1">
    <source>
        <dbReference type="ARBA" id="ARBA00004167"/>
    </source>
</evidence>
<keyword evidence="6" id="KW-0573">Peptidoglycan synthesis</keyword>
<evidence type="ECO:0000313" key="12">
    <source>
        <dbReference type="EMBL" id="HHM68280.1"/>
    </source>
</evidence>
<dbReference type="AlphaFoldDB" id="A0A7C5REV9"/>
<organism evidence="12">
    <name type="scientific">Thermus caliditerrae</name>
    <dbReference type="NCBI Taxonomy" id="1330700"/>
    <lineage>
        <taxon>Bacteria</taxon>
        <taxon>Thermotogati</taxon>
        <taxon>Deinococcota</taxon>
        <taxon>Deinococci</taxon>
        <taxon>Thermales</taxon>
        <taxon>Thermaceae</taxon>
        <taxon>Thermus</taxon>
    </lineage>
</organism>
<dbReference type="GO" id="GO:0008360">
    <property type="term" value="P:regulation of cell shape"/>
    <property type="evidence" value="ECO:0007669"/>
    <property type="project" value="UniProtKB-KW"/>
</dbReference>
<comment type="subcellular location">
    <subcellularLocation>
        <location evidence="2">Cell membrane</location>
    </subcellularLocation>
    <subcellularLocation>
        <location evidence="1">Membrane</location>
        <topology evidence="1">Single-pass membrane protein</topology>
    </subcellularLocation>
</comment>
<dbReference type="SUPFAM" id="SSF56519">
    <property type="entry name" value="Penicillin binding protein dimerisation domain"/>
    <property type="match status" value="1"/>
</dbReference>
<evidence type="ECO:0000256" key="7">
    <source>
        <dbReference type="ARBA" id="ARBA00022989"/>
    </source>
</evidence>
<dbReference type="GO" id="GO:0008658">
    <property type="term" value="F:penicillin binding"/>
    <property type="evidence" value="ECO:0007669"/>
    <property type="project" value="InterPro"/>
</dbReference>
<name>A0A7C5REV9_9DEIN</name>
<dbReference type="InterPro" id="IPR050515">
    <property type="entry name" value="Beta-lactam/transpept"/>
</dbReference>
<evidence type="ECO:0000256" key="9">
    <source>
        <dbReference type="ARBA" id="ARBA00023316"/>
    </source>
</evidence>
<dbReference type="PANTHER" id="PTHR30627:SF2">
    <property type="entry name" value="PEPTIDOGLYCAN D,D-TRANSPEPTIDASE MRDA"/>
    <property type="match status" value="1"/>
</dbReference>
<keyword evidence="8" id="KW-0472">Membrane</keyword>
<dbReference type="Gene3D" id="3.90.1310.10">
    <property type="entry name" value="Penicillin-binding protein 2a (Domain 2)"/>
    <property type="match status" value="1"/>
</dbReference>
<evidence type="ECO:0000256" key="3">
    <source>
        <dbReference type="ARBA" id="ARBA00022475"/>
    </source>
</evidence>
<dbReference type="InterPro" id="IPR001460">
    <property type="entry name" value="PCN-bd_Tpept"/>
</dbReference>
<comment type="caution">
    <text evidence="12">The sequence shown here is derived from an EMBL/GenBank/DDBJ whole genome shotgun (WGS) entry which is preliminary data.</text>
</comment>
<keyword evidence="5" id="KW-0133">Cell shape</keyword>
<reference evidence="12" key="1">
    <citation type="journal article" date="2020" name="mSystems">
        <title>Genome- and Community-Level Interaction Insights into Carbon Utilization and Element Cycling Functions of Hydrothermarchaeota in Hydrothermal Sediment.</title>
        <authorList>
            <person name="Zhou Z."/>
            <person name="Liu Y."/>
            <person name="Xu W."/>
            <person name="Pan J."/>
            <person name="Luo Z.H."/>
            <person name="Li M."/>
        </authorList>
    </citation>
    <scope>NUCLEOTIDE SEQUENCE [LARGE SCALE GENOMIC DNA]</scope>
    <source>
        <strain evidence="12">SpSt-1071</strain>
    </source>
</reference>
<evidence type="ECO:0000256" key="4">
    <source>
        <dbReference type="ARBA" id="ARBA00022692"/>
    </source>
</evidence>
<dbReference type="GO" id="GO:0071972">
    <property type="term" value="F:peptidoglycan L,D-transpeptidase activity"/>
    <property type="evidence" value="ECO:0007669"/>
    <property type="project" value="TreeGrafter"/>
</dbReference>
<keyword evidence="7" id="KW-1133">Transmembrane helix</keyword>
<protein>
    <submittedName>
        <fullName evidence="12">Penicillin-binding protein</fullName>
    </submittedName>
</protein>
<evidence type="ECO:0000256" key="5">
    <source>
        <dbReference type="ARBA" id="ARBA00022960"/>
    </source>
</evidence>
<gene>
    <name evidence="12" type="ORF">ENM28_06200</name>
</gene>
<dbReference type="GO" id="GO:0005886">
    <property type="term" value="C:plasma membrane"/>
    <property type="evidence" value="ECO:0007669"/>
    <property type="project" value="UniProtKB-SubCell"/>
</dbReference>
<feature type="domain" description="Penicillin-binding protein dimerisation" evidence="11">
    <location>
        <begin position="48"/>
        <end position="198"/>
    </location>
</feature>